<name>A0A1U7HPQ2_9CYAN</name>
<dbReference type="NCBIfam" id="TIGR02595">
    <property type="entry name" value="PEP_CTERM"/>
    <property type="match status" value="1"/>
</dbReference>
<comment type="caution">
    <text evidence="3">The sequence shown here is derived from an EMBL/GenBank/DDBJ whole genome shotgun (WGS) entry which is preliminary data.</text>
</comment>
<accession>A0A1U7HPQ2</accession>
<feature type="signal peptide" evidence="1">
    <location>
        <begin position="1"/>
        <end position="27"/>
    </location>
</feature>
<dbReference type="EMBL" id="MRCB01000003">
    <property type="protein sequence ID" value="OKH25580.1"/>
    <property type="molecule type" value="Genomic_DNA"/>
</dbReference>
<organism evidence="3 4">
    <name type="scientific">Hydrococcus rivularis NIES-593</name>
    <dbReference type="NCBI Taxonomy" id="1921803"/>
    <lineage>
        <taxon>Bacteria</taxon>
        <taxon>Bacillati</taxon>
        <taxon>Cyanobacteriota</taxon>
        <taxon>Cyanophyceae</taxon>
        <taxon>Pleurocapsales</taxon>
        <taxon>Hydrococcaceae</taxon>
        <taxon>Hydrococcus</taxon>
    </lineage>
</organism>
<feature type="domain" description="Ice-binding protein C-terminal" evidence="2">
    <location>
        <begin position="241"/>
        <end position="264"/>
    </location>
</feature>
<dbReference type="InterPro" id="IPR013424">
    <property type="entry name" value="Ice-binding_C"/>
</dbReference>
<dbReference type="OrthoDB" id="582989at2"/>
<gene>
    <name evidence="3" type="ORF">NIES593_04385</name>
</gene>
<reference evidence="3 4" key="1">
    <citation type="submission" date="2016-11" db="EMBL/GenBank/DDBJ databases">
        <title>Draft Genome Sequences of Nine Cyanobacterial Strains from Diverse Habitats.</title>
        <authorList>
            <person name="Zhu T."/>
            <person name="Hou S."/>
            <person name="Lu X."/>
            <person name="Hess W.R."/>
        </authorList>
    </citation>
    <scope>NUCLEOTIDE SEQUENCE [LARGE SCALE GENOMIC DNA]</scope>
    <source>
        <strain evidence="3 4">NIES-593</strain>
    </source>
</reference>
<evidence type="ECO:0000313" key="3">
    <source>
        <dbReference type="EMBL" id="OKH25580.1"/>
    </source>
</evidence>
<evidence type="ECO:0000256" key="1">
    <source>
        <dbReference type="SAM" id="SignalP"/>
    </source>
</evidence>
<dbReference type="AlphaFoldDB" id="A0A1U7HPQ2"/>
<keyword evidence="1" id="KW-0732">Signal</keyword>
<dbReference type="Pfam" id="PF07589">
    <property type="entry name" value="PEP-CTERM"/>
    <property type="match status" value="1"/>
</dbReference>
<proteinExistence type="predicted"/>
<feature type="chain" id="PRO_5012527360" description="Ice-binding protein C-terminal domain-containing protein" evidence="1">
    <location>
        <begin position="28"/>
        <end position="269"/>
    </location>
</feature>
<dbReference type="STRING" id="1921803.NIES593_04385"/>
<keyword evidence="4" id="KW-1185">Reference proteome</keyword>
<dbReference type="RefSeq" id="WP_073598422.1">
    <property type="nucleotide sequence ID" value="NZ_MRCB01000003.1"/>
</dbReference>
<evidence type="ECO:0000259" key="2">
    <source>
        <dbReference type="Pfam" id="PF07589"/>
    </source>
</evidence>
<protein>
    <recommendedName>
        <fullName evidence="2">Ice-binding protein C-terminal domain-containing protein</fullName>
    </recommendedName>
</protein>
<dbReference type="Proteomes" id="UP000186868">
    <property type="component" value="Unassembled WGS sequence"/>
</dbReference>
<evidence type="ECO:0000313" key="4">
    <source>
        <dbReference type="Proteomes" id="UP000186868"/>
    </source>
</evidence>
<sequence>MKFRNALACVGVMAGTYFVLSATSAQAAIISSGTYKLKNHPVGAFQPPAYGLRLDGLLTRNTFVAGGATYSNEIYTFDFENSQSEMFLTYDEGAKTIRIFGKAFGGEDIGGTNPSDPNNGYKSGTAAVWNIDFTYKNVTQVLGDDDLEVTGLSKESSYTVGSGTISSSLGTFNLSSQADESGLFFRLGNENDDLGHRGFSGISGWGWINHVKDDPHQTQPNYTDHHIAASDWIFTVGPKVSVPEPTSILSLLAIGTLGAGSLRKKKQDA</sequence>